<evidence type="ECO:0000256" key="1">
    <source>
        <dbReference type="SAM" id="MobiDB-lite"/>
    </source>
</evidence>
<gene>
    <name evidence="2" type="ORF">NCTC4524_03048</name>
</gene>
<dbReference type="EMBL" id="UGQQ01000001">
    <property type="protein sequence ID" value="STZ55401.1"/>
    <property type="molecule type" value="Genomic_DNA"/>
</dbReference>
<protein>
    <submittedName>
        <fullName evidence="2">Uncharacterized protein</fullName>
    </submittedName>
</protein>
<proteinExistence type="predicted"/>
<reference evidence="2 3" key="1">
    <citation type="submission" date="2018-06" db="EMBL/GenBank/DDBJ databases">
        <authorList>
            <consortium name="Pathogen Informatics"/>
            <person name="Doyle S."/>
        </authorList>
    </citation>
    <scope>NUCLEOTIDE SEQUENCE [LARGE SCALE GENOMIC DNA]</scope>
    <source>
        <strain evidence="2 3">NCTC4524</strain>
    </source>
</reference>
<feature type="compositionally biased region" description="Gly residues" evidence="1">
    <location>
        <begin position="82"/>
        <end position="95"/>
    </location>
</feature>
<name>A0A378T3L4_9MYCO</name>
<dbReference type="Proteomes" id="UP000254945">
    <property type="component" value="Unassembled WGS sequence"/>
</dbReference>
<sequence length="272" mass="27643">MLDDRPLSHVTVMWKVEPVAGPWGGLIVSSEPVTVRCTSGTVTMVAAPDVGTDRYVQPTGGLFALLVIDTTSTPPSALNRSCGGGGGGGGGGTTTSGGSHTWVAAGRGAGAAATGCGGGGAAAGGGGGGGSHQSVAISEKFADVSVSGVAAGWPATDTTMPNSATSAAPARIVPSRRCANFDKCDMSKVCEARDHRSRVLDYSKTQNFRPGSRCDRRLLHDHTCRCLQRVGVSRRPFGKDLHYVHAVLLVGDHGVLGDHSGDAVLGVRPAEL</sequence>
<dbReference type="AlphaFoldDB" id="A0A378T3L4"/>
<evidence type="ECO:0000313" key="3">
    <source>
        <dbReference type="Proteomes" id="UP000254945"/>
    </source>
</evidence>
<evidence type="ECO:0000313" key="2">
    <source>
        <dbReference type="EMBL" id="STZ55401.1"/>
    </source>
</evidence>
<accession>A0A378T3L4</accession>
<organism evidence="2 3">
    <name type="scientific">Mycolicibacterium senegalense</name>
    <dbReference type="NCBI Taxonomy" id="1796"/>
    <lineage>
        <taxon>Bacteria</taxon>
        <taxon>Bacillati</taxon>
        <taxon>Actinomycetota</taxon>
        <taxon>Actinomycetes</taxon>
        <taxon>Mycobacteriales</taxon>
        <taxon>Mycobacteriaceae</taxon>
        <taxon>Mycolicibacterium</taxon>
    </lineage>
</organism>
<feature type="region of interest" description="Disordered" evidence="1">
    <location>
        <begin position="76"/>
        <end position="96"/>
    </location>
</feature>